<organism evidence="2 3">
    <name type="scientific">Thalictrum thalictroides</name>
    <name type="common">Rue-anemone</name>
    <name type="synonym">Anemone thalictroides</name>
    <dbReference type="NCBI Taxonomy" id="46969"/>
    <lineage>
        <taxon>Eukaryota</taxon>
        <taxon>Viridiplantae</taxon>
        <taxon>Streptophyta</taxon>
        <taxon>Embryophyta</taxon>
        <taxon>Tracheophyta</taxon>
        <taxon>Spermatophyta</taxon>
        <taxon>Magnoliopsida</taxon>
        <taxon>Ranunculales</taxon>
        <taxon>Ranunculaceae</taxon>
        <taxon>Thalictroideae</taxon>
        <taxon>Thalictrum</taxon>
    </lineage>
</organism>
<reference evidence="2 3" key="1">
    <citation type="submission" date="2020-06" db="EMBL/GenBank/DDBJ databases">
        <title>Transcriptomic and genomic resources for Thalictrum thalictroides and T. hernandezii: Facilitating candidate gene discovery in an emerging model plant lineage.</title>
        <authorList>
            <person name="Arias T."/>
            <person name="Riano-Pachon D.M."/>
            <person name="Di Stilio V.S."/>
        </authorList>
    </citation>
    <scope>NUCLEOTIDE SEQUENCE [LARGE SCALE GENOMIC DNA]</scope>
    <source>
        <strain evidence="3">cv. WT478/WT964</strain>
        <tissue evidence="2">Leaves</tissue>
    </source>
</reference>
<dbReference type="EMBL" id="JABWDY010023860">
    <property type="protein sequence ID" value="KAF5190636.1"/>
    <property type="molecule type" value="Genomic_DNA"/>
</dbReference>
<accession>A0A7J6VZT7</accession>
<dbReference type="Proteomes" id="UP000554482">
    <property type="component" value="Unassembled WGS sequence"/>
</dbReference>
<name>A0A7J6VZT7_THATH</name>
<feature type="compositionally biased region" description="Low complexity" evidence="1">
    <location>
        <begin position="41"/>
        <end position="51"/>
    </location>
</feature>
<evidence type="ECO:0000313" key="2">
    <source>
        <dbReference type="EMBL" id="KAF5190636.1"/>
    </source>
</evidence>
<feature type="region of interest" description="Disordered" evidence="1">
    <location>
        <begin position="1"/>
        <end position="54"/>
    </location>
</feature>
<feature type="compositionally biased region" description="Gly residues" evidence="1">
    <location>
        <begin position="26"/>
        <end position="40"/>
    </location>
</feature>
<keyword evidence="3" id="KW-1185">Reference proteome</keyword>
<comment type="caution">
    <text evidence="2">The sequence shown here is derived from an EMBL/GenBank/DDBJ whole genome shotgun (WGS) entry which is preliminary data.</text>
</comment>
<protein>
    <submittedName>
        <fullName evidence="2">Regulator of nonsense transcripts 1-like protein</fullName>
    </submittedName>
</protein>
<sequence length="119" mass="11924">PYAIPTRGAAHGPIGAVPQVPQAGSRGFGAGRGNAGGPIGGHLSHQQGSQQPIGNLGLNFNFPLSVGAPLSQSGLMTQMPPVQGLSQTFRDGFFTGGMSQASQSGYGVDYATQGAQTGE</sequence>
<dbReference type="AlphaFoldDB" id="A0A7J6VZT7"/>
<evidence type="ECO:0000256" key="1">
    <source>
        <dbReference type="SAM" id="MobiDB-lite"/>
    </source>
</evidence>
<proteinExistence type="predicted"/>
<feature type="non-terminal residue" evidence="2">
    <location>
        <position position="119"/>
    </location>
</feature>
<evidence type="ECO:0000313" key="3">
    <source>
        <dbReference type="Proteomes" id="UP000554482"/>
    </source>
</evidence>
<gene>
    <name evidence="2" type="ORF">FRX31_019777</name>
</gene>